<evidence type="ECO:0000256" key="2">
    <source>
        <dbReference type="ARBA" id="ARBA00001936"/>
    </source>
</evidence>
<keyword evidence="13" id="KW-0170">Cobalt</keyword>
<organism evidence="15 16">
    <name type="scientific">Ferrithrix thermotolerans DSM 19514</name>
    <dbReference type="NCBI Taxonomy" id="1121881"/>
    <lineage>
        <taxon>Bacteria</taxon>
        <taxon>Bacillati</taxon>
        <taxon>Actinomycetota</taxon>
        <taxon>Acidimicrobiia</taxon>
        <taxon>Acidimicrobiales</taxon>
        <taxon>Acidimicrobiaceae</taxon>
        <taxon>Ferrithrix</taxon>
    </lineage>
</organism>
<evidence type="ECO:0000256" key="4">
    <source>
        <dbReference type="ARBA" id="ARBA00001947"/>
    </source>
</evidence>
<dbReference type="STRING" id="1121881.SAMN02745225_00166"/>
<dbReference type="InterPro" id="IPR026019">
    <property type="entry name" value="Ribul_P_3_epim"/>
</dbReference>
<keyword evidence="10 11" id="KW-0119">Carbohydrate metabolism</keyword>
<dbReference type="InterPro" id="IPR013785">
    <property type="entry name" value="Aldolase_TIM"/>
</dbReference>
<dbReference type="HAMAP" id="MF_02227">
    <property type="entry name" value="RPE"/>
    <property type="match status" value="1"/>
</dbReference>
<evidence type="ECO:0000313" key="16">
    <source>
        <dbReference type="Proteomes" id="UP000184295"/>
    </source>
</evidence>
<evidence type="ECO:0000256" key="11">
    <source>
        <dbReference type="PIRNR" id="PIRNR001461"/>
    </source>
</evidence>
<dbReference type="GO" id="GO:0046872">
    <property type="term" value="F:metal ion binding"/>
    <property type="evidence" value="ECO:0007669"/>
    <property type="project" value="UniProtKB-UniRule"/>
</dbReference>
<evidence type="ECO:0000256" key="5">
    <source>
        <dbReference type="ARBA" id="ARBA00001954"/>
    </source>
</evidence>
<evidence type="ECO:0000313" key="15">
    <source>
        <dbReference type="EMBL" id="SHE29137.1"/>
    </source>
</evidence>
<comment type="cofactor">
    <cofactor evidence="4">
        <name>Zn(2+)</name>
        <dbReference type="ChEBI" id="CHEBI:29105"/>
    </cofactor>
</comment>
<dbReference type="InterPro" id="IPR011060">
    <property type="entry name" value="RibuloseP-bd_barrel"/>
</dbReference>
<comment type="cofactor">
    <cofactor evidence="3">
        <name>Co(2+)</name>
        <dbReference type="ChEBI" id="CHEBI:48828"/>
    </cofactor>
</comment>
<feature type="active site" description="Proton acceptor" evidence="10 12">
    <location>
        <position position="38"/>
    </location>
</feature>
<dbReference type="Pfam" id="PF00834">
    <property type="entry name" value="Ribul_P_3_epim"/>
    <property type="match status" value="1"/>
</dbReference>
<dbReference type="GO" id="GO:0006098">
    <property type="term" value="P:pentose-phosphate shunt"/>
    <property type="evidence" value="ECO:0007669"/>
    <property type="project" value="UniProtKB-UniRule"/>
</dbReference>
<feature type="binding site" evidence="10 14">
    <location>
        <begin position="200"/>
        <end position="201"/>
    </location>
    <ligand>
        <name>substrate</name>
    </ligand>
</feature>
<comment type="catalytic activity">
    <reaction evidence="1 10 11">
        <text>D-ribulose 5-phosphate = D-xylulose 5-phosphate</text>
        <dbReference type="Rhea" id="RHEA:13677"/>
        <dbReference type="ChEBI" id="CHEBI:57737"/>
        <dbReference type="ChEBI" id="CHEBI:58121"/>
        <dbReference type="EC" id="5.1.3.1"/>
    </reaction>
</comment>
<dbReference type="SUPFAM" id="SSF51366">
    <property type="entry name" value="Ribulose-phoshate binding barrel"/>
    <property type="match status" value="1"/>
</dbReference>
<evidence type="ECO:0000256" key="9">
    <source>
        <dbReference type="ARBA" id="ARBA00023235"/>
    </source>
</evidence>
<name>A0A1M4SAQ8_9ACTN</name>
<sequence>MASERIQIVPSVLPCDFGALGSDLERLEDAGVDKIQFDVMDGHFVPNLTFGADVIKSSRKYSSLPFEAHLMIEAPENTLERYVDAGCDLVIVHAEATTHLHRTLNQIRGLGAKSAVALNPATPLCDIEYVLTSCDMVLIMTVNPGFGGQAYIAEMEPKIARLKEMLESLKLDIPIEVDGGISPKTVEGAARAGATHLVSGSSIFSSPLGLKAAVAELRELAETASK</sequence>
<comment type="cofactor">
    <cofactor evidence="10 13">
        <name>a divalent metal cation</name>
        <dbReference type="ChEBI" id="CHEBI:60240"/>
    </cofactor>
    <text evidence="10 13">Binds 1 divalent metal cation per subunit.</text>
</comment>
<comment type="cofactor">
    <cofactor evidence="5">
        <name>Fe(2+)</name>
        <dbReference type="ChEBI" id="CHEBI:29033"/>
    </cofactor>
</comment>
<accession>A0A1M4SAQ8</accession>
<keyword evidence="8 10" id="KW-0479">Metal-binding</keyword>
<comment type="caution">
    <text evidence="10">Lacks conserved residue(s) required for the propagation of feature annotation.</text>
</comment>
<evidence type="ECO:0000256" key="12">
    <source>
        <dbReference type="PIRSR" id="PIRSR001461-1"/>
    </source>
</evidence>
<gene>
    <name evidence="10" type="primary">rpe</name>
    <name evidence="15" type="ORF">SAMN02745225_00166</name>
</gene>
<comment type="cofactor">
    <cofactor evidence="2">
        <name>Mn(2+)</name>
        <dbReference type="ChEBI" id="CHEBI:29035"/>
    </cofactor>
</comment>
<dbReference type="EC" id="5.1.3.1" evidence="7 10"/>
<evidence type="ECO:0000256" key="14">
    <source>
        <dbReference type="PIRSR" id="PIRSR001461-3"/>
    </source>
</evidence>
<dbReference type="InterPro" id="IPR000056">
    <property type="entry name" value="Ribul_P_3_epim-like"/>
</dbReference>
<keyword evidence="9 10" id="KW-0413">Isomerase</keyword>
<protein>
    <recommendedName>
        <fullName evidence="7 10">Ribulose-phosphate 3-epimerase</fullName>
        <ecNumber evidence="7 10">5.1.3.1</ecNumber>
    </recommendedName>
</protein>
<evidence type="ECO:0000256" key="6">
    <source>
        <dbReference type="ARBA" id="ARBA00009541"/>
    </source>
</evidence>
<feature type="active site" description="Proton donor" evidence="10 12">
    <location>
        <position position="178"/>
    </location>
</feature>
<dbReference type="CDD" id="cd00429">
    <property type="entry name" value="RPE"/>
    <property type="match status" value="1"/>
</dbReference>
<dbReference type="GO" id="GO:0004750">
    <property type="term" value="F:D-ribulose-phosphate 3-epimerase activity"/>
    <property type="evidence" value="ECO:0007669"/>
    <property type="project" value="UniProtKB-UniRule"/>
</dbReference>
<proteinExistence type="inferred from homology"/>
<feature type="binding site" evidence="10 14">
    <location>
        <begin position="145"/>
        <end position="148"/>
    </location>
    <ligand>
        <name>substrate</name>
    </ligand>
</feature>
<feature type="binding site" evidence="13">
    <location>
        <position position="178"/>
    </location>
    <ligand>
        <name>a divalent metal cation</name>
        <dbReference type="ChEBI" id="CHEBI:60240"/>
    </ligand>
</feature>
<dbReference type="EMBL" id="FQUL01000002">
    <property type="protein sequence ID" value="SHE29137.1"/>
    <property type="molecule type" value="Genomic_DNA"/>
</dbReference>
<dbReference type="GO" id="GO:0019323">
    <property type="term" value="P:pentose catabolic process"/>
    <property type="evidence" value="ECO:0007669"/>
    <property type="project" value="UniProtKB-UniRule"/>
</dbReference>
<comment type="pathway">
    <text evidence="10">Carbohydrate degradation.</text>
</comment>
<feature type="binding site" evidence="10 14">
    <location>
        <position position="69"/>
    </location>
    <ligand>
        <name>substrate</name>
    </ligand>
</feature>
<evidence type="ECO:0000256" key="10">
    <source>
        <dbReference type="HAMAP-Rule" id="MF_02227"/>
    </source>
</evidence>
<dbReference type="RefSeq" id="WP_178138650.1">
    <property type="nucleotide sequence ID" value="NZ_FQUL01000002.1"/>
</dbReference>
<feature type="binding site" evidence="13">
    <location>
        <position position="69"/>
    </location>
    <ligand>
        <name>a divalent metal cation</name>
        <dbReference type="ChEBI" id="CHEBI:60240"/>
    </ligand>
</feature>
<dbReference type="PANTHER" id="PTHR11749">
    <property type="entry name" value="RIBULOSE-5-PHOSPHATE-3-EPIMERASE"/>
    <property type="match status" value="1"/>
</dbReference>
<keyword evidence="13" id="KW-0862">Zinc</keyword>
<comment type="similarity">
    <text evidence="6 10 11">Belongs to the ribulose-phosphate 3-epimerase family.</text>
</comment>
<reference evidence="16" key="1">
    <citation type="submission" date="2016-11" db="EMBL/GenBank/DDBJ databases">
        <authorList>
            <person name="Varghese N."/>
            <person name="Submissions S."/>
        </authorList>
    </citation>
    <scope>NUCLEOTIDE SEQUENCE [LARGE SCALE GENOMIC DNA]</scope>
    <source>
        <strain evidence="16">DSM 19514</strain>
    </source>
</reference>
<feature type="binding site" evidence="10">
    <location>
        <begin position="178"/>
        <end position="180"/>
    </location>
    <ligand>
        <name>substrate</name>
    </ligand>
</feature>
<feature type="binding site" evidence="10 14">
    <location>
        <position position="11"/>
    </location>
    <ligand>
        <name>substrate</name>
    </ligand>
</feature>
<dbReference type="Proteomes" id="UP000184295">
    <property type="component" value="Unassembled WGS sequence"/>
</dbReference>
<dbReference type="PIRSF" id="PIRSF001461">
    <property type="entry name" value="RPE"/>
    <property type="match status" value="1"/>
</dbReference>
<comment type="function">
    <text evidence="10">Catalyzes the reversible epimerization of D-ribulose 5-phosphate to D-xylulose 5-phosphate.</text>
</comment>
<dbReference type="FunFam" id="3.20.20.70:FF:000004">
    <property type="entry name" value="Ribulose-phosphate 3-epimerase"/>
    <property type="match status" value="1"/>
</dbReference>
<dbReference type="NCBIfam" id="TIGR01163">
    <property type="entry name" value="rpe"/>
    <property type="match status" value="1"/>
</dbReference>
<feature type="binding site" evidence="14">
    <location>
        <position position="180"/>
    </location>
    <ligand>
        <name>substrate</name>
    </ligand>
</feature>
<dbReference type="Gene3D" id="3.20.20.70">
    <property type="entry name" value="Aldolase class I"/>
    <property type="match status" value="1"/>
</dbReference>
<keyword evidence="13" id="KW-0464">Manganese</keyword>
<evidence type="ECO:0000256" key="3">
    <source>
        <dbReference type="ARBA" id="ARBA00001941"/>
    </source>
</evidence>
<dbReference type="NCBIfam" id="NF004076">
    <property type="entry name" value="PRK05581.1-4"/>
    <property type="match status" value="1"/>
</dbReference>
<evidence type="ECO:0000256" key="7">
    <source>
        <dbReference type="ARBA" id="ARBA00013188"/>
    </source>
</evidence>
<dbReference type="AlphaFoldDB" id="A0A1M4SAQ8"/>
<dbReference type="GO" id="GO:0005737">
    <property type="term" value="C:cytoplasm"/>
    <property type="evidence" value="ECO:0007669"/>
    <property type="project" value="UniProtKB-ARBA"/>
</dbReference>
<keyword evidence="16" id="KW-1185">Reference proteome</keyword>
<evidence type="ECO:0000256" key="1">
    <source>
        <dbReference type="ARBA" id="ARBA00001782"/>
    </source>
</evidence>
<feature type="binding site" evidence="13">
    <location>
        <position position="38"/>
    </location>
    <ligand>
        <name>a divalent metal cation</name>
        <dbReference type="ChEBI" id="CHEBI:60240"/>
    </ligand>
</feature>
<evidence type="ECO:0000256" key="8">
    <source>
        <dbReference type="ARBA" id="ARBA00022723"/>
    </source>
</evidence>
<evidence type="ECO:0000256" key="13">
    <source>
        <dbReference type="PIRSR" id="PIRSR001461-2"/>
    </source>
</evidence>